<organism evidence="1 2">
    <name type="scientific">Microbacterium lemovicicum</name>
    <dbReference type="NCBI Taxonomy" id="1072463"/>
    <lineage>
        <taxon>Bacteria</taxon>
        <taxon>Bacillati</taxon>
        <taxon>Actinomycetota</taxon>
        <taxon>Actinomycetes</taxon>
        <taxon>Micrococcales</taxon>
        <taxon>Microbacteriaceae</taxon>
        <taxon>Microbacterium</taxon>
    </lineage>
</organism>
<dbReference type="Proteomes" id="UP000276888">
    <property type="component" value="Chromosome"/>
</dbReference>
<keyword evidence="2" id="KW-1185">Reference proteome</keyword>
<name>A0A3S9WBX9_9MICO</name>
<dbReference type="EMBL" id="CP031423">
    <property type="protein sequence ID" value="AZS37554.1"/>
    <property type="molecule type" value="Genomic_DNA"/>
</dbReference>
<sequence length="67" mass="7789">MLGKDEGVLFRLANEFGLRHRNDRQRMDYGDEFLDYMFSAYLAAVMLMEALERRRDGQTAATQSNVP</sequence>
<protein>
    <submittedName>
        <fullName evidence="1">Uncharacterized protein</fullName>
    </submittedName>
</protein>
<evidence type="ECO:0000313" key="1">
    <source>
        <dbReference type="EMBL" id="AZS37554.1"/>
    </source>
</evidence>
<proteinExistence type="predicted"/>
<reference evidence="1 2" key="1">
    <citation type="submission" date="2018-08" db="EMBL/GenBank/DDBJ databases">
        <title>Microbacterium lemovicicum sp. nov., a bacterium isolated from a natural uranium-rich soil.</title>
        <authorList>
            <person name="ORTET P."/>
        </authorList>
    </citation>
    <scope>NUCLEOTIDE SEQUENCE [LARGE SCALE GENOMIC DNA]</scope>
    <source>
        <strain evidence="1 2">Viu22</strain>
    </source>
</reference>
<dbReference type="AlphaFoldDB" id="A0A3S9WBX9"/>
<gene>
    <name evidence="1" type="ORF">CVS47_02191</name>
</gene>
<accession>A0A3S9WBX9</accession>
<evidence type="ECO:0000313" key="2">
    <source>
        <dbReference type="Proteomes" id="UP000276888"/>
    </source>
</evidence>
<dbReference type="KEGG" id="mlv:CVS47_02191"/>